<feature type="transmembrane region" description="Helical" evidence="1">
    <location>
        <begin position="129"/>
        <end position="151"/>
    </location>
</feature>
<dbReference type="AlphaFoldDB" id="A0A520RYL4"/>
<dbReference type="PANTHER" id="PTHR33451">
    <property type="entry name" value="MALATE-2H(+)/NA(+)-LACTATE ANTIPORTER"/>
    <property type="match status" value="1"/>
</dbReference>
<dbReference type="Proteomes" id="UP000320404">
    <property type="component" value="Unassembled WGS sequence"/>
</dbReference>
<keyword evidence="1" id="KW-0472">Membrane</keyword>
<sequence>MHKTISLFEAALPLLTMLACLVLGSVFFPIGTELLVFVMFIAAAVAGLIAARHGHDWDAIQRSTGTKFATVLPVILILLSIGMLIGTWMFSGTIPMLVYYGVQLVNPRFMIITAFLVTGMMSMTGSSWAAAGTIGVALMGVATAIEAPLAAT</sequence>
<gene>
    <name evidence="2" type="ORF">EVA69_04515</name>
</gene>
<feature type="transmembrane region" description="Helical" evidence="1">
    <location>
        <begin position="34"/>
        <end position="51"/>
    </location>
</feature>
<evidence type="ECO:0000313" key="3">
    <source>
        <dbReference type="Proteomes" id="UP000320404"/>
    </source>
</evidence>
<feature type="non-terminal residue" evidence="2">
    <location>
        <position position="152"/>
    </location>
</feature>
<evidence type="ECO:0000256" key="1">
    <source>
        <dbReference type="SAM" id="Phobius"/>
    </source>
</evidence>
<dbReference type="PANTHER" id="PTHR33451:SF3">
    <property type="entry name" value="MALATE-2H(+)_NA(+)-LACTATE ANTIPORTER"/>
    <property type="match status" value="1"/>
</dbReference>
<accession>A0A520RYL4</accession>
<comment type="caution">
    <text evidence="2">The sequence shown here is derived from an EMBL/GenBank/DDBJ whole genome shotgun (WGS) entry which is preliminary data.</text>
</comment>
<name>A0A520RYL4_9GAMM</name>
<reference evidence="2 3" key="1">
    <citation type="submission" date="2019-02" db="EMBL/GenBank/DDBJ databases">
        <title>Prokaryotic population dynamics and viral predation in marine succession experiment using metagenomics: the confinement effect.</title>
        <authorList>
            <person name="Haro-Moreno J.M."/>
            <person name="Rodriguez-Valera F."/>
            <person name="Lopez-Perez M."/>
        </authorList>
    </citation>
    <scope>NUCLEOTIDE SEQUENCE [LARGE SCALE GENOMIC DNA]</scope>
    <source>
        <strain evidence="2">MED-G158</strain>
    </source>
</reference>
<feature type="transmembrane region" description="Helical" evidence="1">
    <location>
        <begin position="97"/>
        <end position="117"/>
    </location>
</feature>
<dbReference type="PROSITE" id="PS51257">
    <property type="entry name" value="PROKAR_LIPOPROTEIN"/>
    <property type="match status" value="1"/>
</dbReference>
<feature type="transmembrane region" description="Helical" evidence="1">
    <location>
        <begin position="7"/>
        <end position="28"/>
    </location>
</feature>
<dbReference type="InterPro" id="IPR052180">
    <property type="entry name" value="NhaC_Na-H+_Antiporter"/>
</dbReference>
<keyword evidence="1" id="KW-1133">Transmembrane helix</keyword>
<evidence type="ECO:0000313" key="2">
    <source>
        <dbReference type="EMBL" id="RZO75277.1"/>
    </source>
</evidence>
<organism evidence="2 3">
    <name type="scientific">OM182 bacterium</name>
    <dbReference type="NCBI Taxonomy" id="2510334"/>
    <lineage>
        <taxon>Bacteria</taxon>
        <taxon>Pseudomonadati</taxon>
        <taxon>Pseudomonadota</taxon>
        <taxon>Gammaproteobacteria</taxon>
        <taxon>OMG group</taxon>
        <taxon>OM182 clade</taxon>
    </lineage>
</organism>
<protein>
    <submittedName>
        <fullName evidence="2">Na+/H+ antiporter NhaC</fullName>
    </submittedName>
</protein>
<keyword evidence="1" id="KW-0812">Transmembrane</keyword>
<proteinExistence type="predicted"/>
<feature type="transmembrane region" description="Helical" evidence="1">
    <location>
        <begin position="71"/>
        <end position="91"/>
    </location>
</feature>
<dbReference type="EMBL" id="SHAH01000062">
    <property type="protein sequence ID" value="RZO75277.1"/>
    <property type="molecule type" value="Genomic_DNA"/>
</dbReference>